<dbReference type="RefSeq" id="WP_070126282.1">
    <property type="nucleotide sequence ID" value="NZ_MDHN01000032.1"/>
</dbReference>
<dbReference type="STRING" id="1656094.BFC18_15770"/>
<feature type="transmembrane region" description="Helical" evidence="1">
    <location>
        <begin position="6"/>
        <end position="23"/>
    </location>
</feature>
<evidence type="ECO:0000313" key="3">
    <source>
        <dbReference type="Proteomes" id="UP000175691"/>
    </source>
</evidence>
<feature type="transmembrane region" description="Helical" evidence="1">
    <location>
        <begin position="44"/>
        <end position="65"/>
    </location>
</feature>
<organism evidence="2 3">
    <name type="scientific">Alteromonas confluentis</name>
    <dbReference type="NCBI Taxonomy" id="1656094"/>
    <lineage>
        <taxon>Bacteria</taxon>
        <taxon>Pseudomonadati</taxon>
        <taxon>Pseudomonadota</taxon>
        <taxon>Gammaproteobacteria</taxon>
        <taxon>Alteromonadales</taxon>
        <taxon>Alteromonadaceae</taxon>
        <taxon>Alteromonas/Salinimonas group</taxon>
        <taxon>Alteromonas</taxon>
    </lineage>
</organism>
<evidence type="ECO:0000313" key="2">
    <source>
        <dbReference type="EMBL" id="OFC70034.1"/>
    </source>
</evidence>
<dbReference type="EMBL" id="MDHN01000032">
    <property type="protein sequence ID" value="OFC70034.1"/>
    <property type="molecule type" value="Genomic_DNA"/>
</dbReference>
<keyword evidence="1" id="KW-0812">Transmembrane</keyword>
<dbReference type="Proteomes" id="UP000175691">
    <property type="component" value="Unassembled WGS sequence"/>
</dbReference>
<dbReference type="AlphaFoldDB" id="A0A1E7Z9E9"/>
<evidence type="ECO:0008006" key="4">
    <source>
        <dbReference type="Google" id="ProtNLM"/>
    </source>
</evidence>
<sequence length="127" mass="14187">MNIWIFISGLIALLTSFIHIFAGQIEPVRPFLKSRLDGISKATLLACWHITSVTLLTSSCLLTYVGWVDEVKLYDVVFFLGVLYCLYGIVFIVIGIYFFSASTLIKLPQWSLLLPIGLLAIWGGTQV</sequence>
<reference evidence="2 3" key="1">
    <citation type="submission" date="2016-08" db="EMBL/GenBank/DDBJ databases">
        <authorList>
            <person name="Seilhamer J.J."/>
        </authorList>
    </citation>
    <scope>NUCLEOTIDE SEQUENCE [LARGE SCALE GENOMIC DNA]</scope>
    <source>
        <strain evidence="2 3">KCTC 42603</strain>
    </source>
</reference>
<protein>
    <recommendedName>
        <fullName evidence="4">DUF423 domain-containing protein</fullName>
    </recommendedName>
</protein>
<gene>
    <name evidence="2" type="ORF">BFC18_15770</name>
</gene>
<keyword evidence="1" id="KW-0472">Membrane</keyword>
<dbReference type="OrthoDB" id="4335991at2"/>
<keyword evidence="3" id="KW-1185">Reference proteome</keyword>
<comment type="caution">
    <text evidence="2">The sequence shown here is derived from an EMBL/GenBank/DDBJ whole genome shotgun (WGS) entry which is preliminary data.</text>
</comment>
<keyword evidence="1" id="KW-1133">Transmembrane helix</keyword>
<feature type="transmembrane region" description="Helical" evidence="1">
    <location>
        <begin position="77"/>
        <end position="100"/>
    </location>
</feature>
<name>A0A1E7Z9E9_9ALTE</name>
<accession>A0A1E7Z9E9</accession>
<proteinExistence type="predicted"/>
<evidence type="ECO:0000256" key="1">
    <source>
        <dbReference type="SAM" id="Phobius"/>
    </source>
</evidence>